<dbReference type="STRING" id="880157.AB204_00810"/>
<dbReference type="PATRIC" id="fig|880157.4.peg.178"/>
<dbReference type="OrthoDB" id="483160at2"/>
<dbReference type="EMBL" id="LFCV01000003">
    <property type="protein sequence ID" value="KMJ46947.1"/>
    <property type="molecule type" value="Genomic_DNA"/>
</dbReference>
<dbReference type="PANTHER" id="PTHR40267:SF1">
    <property type="entry name" value="BLR3294 PROTEIN"/>
    <property type="match status" value="1"/>
</dbReference>
<dbReference type="InterPro" id="IPR026286">
    <property type="entry name" value="MaiA/AMDase"/>
</dbReference>
<gene>
    <name evidence="1" type="ORF">AB204_00810</name>
</gene>
<dbReference type="InterPro" id="IPR053714">
    <property type="entry name" value="Iso_Racemase_Enz_sf"/>
</dbReference>
<protein>
    <submittedName>
        <fullName evidence="1">Arylmalonate decarboxylase</fullName>
    </submittedName>
</protein>
<sequence length="245" mass="27422">MKNEFRVGIVIPSTNTSVQPEMDVLRPYGVTNHIGRMIIIDDSLIEKEGFNSVIMNMRRSTEPAIKSLQHCKLNRLIIAVSPDAYWDGIESHKTIKEHMKEITNGTEITMSADAIEEALKQLGGIKKIGLISPYSEIGNESVTRFFYDKGYEVVKIKSLGGKSPSKISEVSHLDLMEAVKYVNDDNVEAIVQVGTNVPMANIVNSAEQWIGKPIISNNIVLYWHALRMNGIKNRFGNFGTLFSCY</sequence>
<dbReference type="PIRSF" id="PIRSF015736">
    <property type="entry name" value="MI"/>
    <property type="match status" value="1"/>
</dbReference>
<dbReference type="PANTHER" id="PTHR40267">
    <property type="entry name" value="BLR3294 PROTEIN"/>
    <property type="match status" value="1"/>
</dbReference>
<name>A0A0J5FYD7_9GAMM</name>
<dbReference type="Proteomes" id="UP000036277">
    <property type="component" value="Unassembled WGS sequence"/>
</dbReference>
<dbReference type="Pfam" id="PF17645">
    <property type="entry name" value="Amdase"/>
    <property type="match status" value="1"/>
</dbReference>
<dbReference type="AlphaFoldDB" id="A0A0J5FYD7"/>
<dbReference type="RefSeq" id="WP_047961504.1">
    <property type="nucleotide sequence ID" value="NZ_CAWMBG010000003.1"/>
</dbReference>
<accession>A0A0J5FYD7</accession>
<proteinExistence type="predicted"/>
<evidence type="ECO:0000313" key="2">
    <source>
        <dbReference type="Proteomes" id="UP000036277"/>
    </source>
</evidence>
<dbReference type="Gene3D" id="3.40.50.12500">
    <property type="match status" value="1"/>
</dbReference>
<evidence type="ECO:0000313" key="1">
    <source>
        <dbReference type="EMBL" id="KMJ46947.1"/>
    </source>
</evidence>
<reference evidence="1 2" key="1">
    <citation type="submission" date="2015-06" db="EMBL/GenBank/DDBJ databases">
        <title>Draft Whole-Genome Sequence of the Entomopathogenic Bacterium Xenorhabdus khoisanae.</title>
        <authorList>
            <person name="Naidoo S."/>
            <person name="Featherston J."/>
            <person name="Gray V.M."/>
        </authorList>
    </citation>
    <scope>NUCLEOTIDE SEQUENCE [LARGE SCALE GENOMIC DNA]</scope>
    <source>
        <strain evidence="1 2">MCB</strain>
    </source>
</reference>
<comment type="caution">
    <text evidence="1">The sequence shown here is derived from an EMBL/GenBank/DDBJ whole genome shotgun (WGS) entry which is preliminary data.</text>
</comment>
<keyword evidence="2" id="KW-1185">Reference proteome</keyword>
<organism evidence="1 2">
    <name type="scientific">Xenorhabdus khoisanae</name>
    <dbReference type="NCBI Taxonomy" id="880157"/>
    <lineage>
        <taxon>Bacteria</taxon>
        <taxon>Pseudomonadati</taxon>
        <taxon>Pseudomonadota</taxon>
        <taxon>Gammaproteobacteria</taxon>
        <taxon>Enterobacterales</taxon>
        <taxon>Morganellaceae</taxon>
        <taxon>Xenorhabdus</taxon>
    </lineage>
</organism>